<comment type="caution">
    <text evidence="2">The sequence shown here is derived from an EMBL/GenBank/DDBJ whole genome shotgun (WGS) entry which is preliminary data.</text>
</comment>
<keyword evidence="3" id="KW-1185">Reference proteome</keyword>
<evidence type="ECO:0000313" key="2">
    <source>
        <dbReference type="EMBL" id="KAJ8351492.1"/>
    </source>
</evidence>
<dbReference type="AlphaFoldDB" id="A0A9Q1ISV3"/>
<name>A0A9Q1ISV3_SYNKA</name>
<evidence type="ECO:0000313" key="3">
    <source>
        <dbReference type="Proteomes" id="UP001152622"/>
    </source>
</evidence>
<dbReference type="EMBL" id="JAINUF010000008">
    <property type="protein sequence ID" value="KAJ8351492.1"/>
    <property type="molecule type" value="Genomic_DNA"/>
</dbReference>
<evidence type="ECO:0000256" key="1">
    <source>
        <dbReference type="SAM" id="MobiDB-lite"/>
    </source>
</evidence>
<proteinExistence type="predicted"/>
<gene>
    <name evidence="2" type="ORF">SKAU_G00229680</name>
</gene>
<organism evidence="2 3">
    <name type="scientific">Synaphobranchus kaupii</name>
    <name type="common">Kaup's arrowtooth eel</name>
    <dbReference type="NCBI Taxonomy" id="118154"/>
    <lineage>
        <taxon>Eukaryota</taxon>
        <taxon>Metazoa</taxon>
        <taxon>Chordata</taxon>
        <taxon>Craniata</taxon>
        <taxon>Vertebrata</taxon>
        <taxon>Euteleostomi</taxon>
        <taxon>Actinopterygii</taxon>
        <taxon>Neopterygii</taxon>
        <taxon>Teleostei</taxon>
        <taxon>Anguilliformes</taxon>
        <taxon>Synaphobranchidae</taxon>
        <taxon>Synaphobranchus</taxon>
    </lineage>
</organism>
<reference evidence="2" key="1">
    <citation type="journal article" date="2023" name="Science">
        <title>Genome structures resolve the early diversification of teleost fishes.</title>
        <authorList>
            <person name="Parey E."/>
            <person name="Louis A."/>
            <person name="Montfort J."/>
            <person name="Bouchez O."/>
            <person name="Roques C."/>
            <person name="Iampietro C."/>
            <person name="Lluch J."/>
            <person name="Castinel A."/>
            <person name="Donnadieu C."/>
            <person name="Desvignes T."/>
            <person name="Floi Bucao C."/>
            <person name="Jouanno E."/>
            <person name="Wen M."/>
            <person name="Mejri S."/>
            <person name="Dirks R."/>
            <person name="Jansen H."/>
            <person name="Henkel C."/>
            <person name="Chen W.J."/>
            <person name="Zahm M."/>
            <person name="Cabau C."/>
            <person name="Klopp C."/>
            <person name="Thompson A.W."/>
            <person name="Robinson-Rechavi M."/>
            <person name="Braasch I."/>
            <person name="Lecointre G."/>
            <person name="Bobe J."/>
            <person name="Postlethwait J.H."/>
            <person name="Berthelot C."/>
            <person name="Roest Crollius H."/>
            <person name="Guiguen Y."/>
        </authorList>
    </citation>
    <scope>NUCLEOTIDE SEQUENCE</scope>
    <source>
        <strain evidence="2">WJC10195</strain>
    </source>
</reference>
<protein>
    <submittedName>
        <fullName evidence="2">Uncharacterized protein</fullName>
    </submittedName>
</protein>
<dbReference type="Proteomes" id="UP001152622">
    <property type="component" value="Chromosome 8"/>
</dbReference>
<feature type="region of interest" description="Disordered" evidence="1">
    <location>
        <begin position="62"/>
        <end position="81"/>
    </location>
</feature>
<sequence>MEMLESDAGGALPTALTVKARYVSITEEWRDVAVSRDGTAPELSRAGGRRRLSDGGKYLHSDGERLFVTESQGQRDKPAGT</sequence>
<accession>A0A9Q1ISV3</accession>